<proteinExistence type="predicted"/>
<accession>A0AB35W5X5</accession>
<dbReference type="Proteomes" id="UP001175817">
    <property type="component" value="Unassembled WGS sequence"/>
</dbReference>
<name>A0AB35W5X5_9ENTR</name>
<sequence length="88" mass="9860">MDFYFGKNGSYKTYSLKQLKDYPLPFSGQIKGEYFVPDGNSKVGMVQIINDEFTFPIGFRAETLKVDRKNNALLSSGGVKIADLVLVE</sequence>
<evidence type="ECO:0000313" key="1">
    <source>
        <dbReference type="EMBL" id="MEC6049730.1"/>
    </source>
</evidence>
<reference evidence="1" key="2">
    <citation type="submission" date="2024-01" db="EMBL/GenBank/DDBJ databases">
        <authorList>
            <person name="Macesic N."/>
        </authorList>
    </citation>
    <scope>NUCLEOTIDE SEQUENCE</scope>
    <source>
        <strain evidence="1">CPO078</strain>
    </source>
</reference>
<evidence type="ECO:0000313" key="2">
    <source>
        <dbReference type="Proteomes" id="UP001175817"/>
    </source>
</evidence>
<dbReference type="RefSeq" id="WP_053504397.1">
    <property type="nucleotide sequence ID" value="NZ_CP089407.1"/>
</dbReference>
<dbReference type="EMBL" id="JARTTH020000001">
    <property type="protein sequence ID" value="MEC6049730.1"/>
    <property type="molecule type" value="Genomic_DNA"/>
</dbReference>
<dbReference type="AlphaFoldDB" id="A0AB35W5X5"/>
<gene>
    <name evidence="1" type="ORF">QAB24_004230</name>
</gene>
<comment type="caution">
    <text evidence="1">The sequence shown here is derived from an EMBL/GenBank/DDBJ whole genome shotgun (WGS) entry which is preliminary data.</text>
</comment>
<reference evidence="1" key="1">
    <citation type="journal article" date="2023" name="Nat. Commun.">
        <title>Genomic dissection of endemic carbapenem resistance reveals metallo-beta-lactamase dissemination through clonal, plasmid and integron transfer.</title>
        <authorList>
            <person name="Macesic N."/>
            <person name="Hawkey J."/>
            <person name="Vezina B."/>
            <person name="Wisniewski J.A."/>
            <person name="Cottingham H."/>
            <person name="Blakeway L.V."/>
            <person name="Harshegyi T."/>
            <person name="Pragastis K."/>
            <person name="Badoordeen G.Z."/>
            <person name="Dennison A."/>
            <person name="Spelman D.W."/>
            <person name="Jenney A.W.J."/>
            <person name="Peleg A.Y."/>
        </authorList>
    </citation>
    <scope>NUCLEOTIDE SEQUENCE</scope>
    <source>
        <strain evidence="1">CPO078</strain>
    </source>
</reference>
<protein>
    <submittedName>
        <fullName evidence="1">Uncharacterized protein</fullName>
    </submittedName>
</protein>
<organism evidence="1 2">
    <name type="scientific">Klebsiella michiganensis</name>
    <dbReference type="NCBI Taxonomy" id="1134687"/>
    <lineage>
        <taxon>Bacteria</taxon>
        <taxon>Pseudomonadati</taxon>
        <taxon>Pseudomonadota</taxon>
        <taxon>Gammaproteobacteria</taxon>
        <taxon>Enterobacterales</taxon>
        <taxon>Enterobacteriaceae</taxon>
        <taxon>Klebsiella/Raoultella group</taxon>
        <taxon>Klebsiella</taxon>
    </lineage>
</organism>